<dbReference type="InterPro" id="IPR040044">
    <property type="entry name" value="SRR1L"/>
</dbReference>
<evidence type="ECO:0000259" key="3">
    <source>
        <dbReference type="Pfam" id="PF07985"/>
    </source>
</evidence>
<evidence type="ECO:0000256" key="1">
    <source>
        <dbReference type="ARBA" id="ARBA00009856"/>
    </source>
</evidence>
<comment type="similarity">
    <text evidence="1">Belongs to the SRR1 family.</text>
</comment>
<dbReference type="Gramene" id="LPERR05G01190.1">
    <property type="protein sequence ID" value="LPERR05G01190.1"/>
    <property type="gene ID" value="LPERR05G01190"/>
</dbReference>
<keyword evidence="5" id="KW-1185">Reference proteome</keyword>
<sequence length="327" mass="35435">MGLGFGRRRHAEKQHTASPSISPRGRDALLWEEEEDGDVDGARAVGLGGSDGEAVHSTFPPPPRSIPHGRRRGDANTIASQPDAPLPLPVTPIPWSPSDPSLDAARVARLVARARAAITRVAASRLYRRLLLPDSLLRRRLALLAPTRLSLLGVGSFENSPSSRLQLALAALLRRDLLPDESESSDLFDPVLSAAECTAAAALGFAVARVNDSCRRRADEPTIFYMPHCEASLYDALLAANWDPQSQLRRVCVLGNSFRNYAIQAEGNRSGPAAKAKHVLAAERFAWEERVDETGGGDDDDVFARAFNETSWHFFDLDDDVAATATA</sequence>
<dbReference type="PANTHER" id="PTHR28626:SF3">
    <property type="entry name" value="SRR1-LIKE PROTEIN"/>
    <property type="match status" value="1"/>
</dbReference>
<proteinExistence type="inferred from homology"/>
<dbReference type="Proteomes" id="UP000032180">
    <property type="component" value="Chromosome 5"/>
</dbReference>
<dbReference type="AlphaFoldDB" id="A0A0D9WC41"/>
<dbReference type="GO" id="GO:0005737">
    <property type="term" value="C:cytoplasm"/>
    <property type="evidence" value="ECO:0007669"/>
    <property type="project" value="TreeGrafter"/>
</dbReference>
<reference evidence="4 5" key="1">
    <citation type="submission" date="2012-08" db="EMBL/GenBank/DDBJ databases">
        <title>Oryza genome evolution.</title>
        <authorList>
            <person name="Wing R.A."/>
        </authorList>
    </citation>
    <scope>NUCLEOTIDE SEQUENCE</scope>
</reference>
<dbReference type="STRING" id="77586.A0A0D9WC41"/>
<feature type="domain" description="SRR1-like" evidence="3">
    <location>
        <begin position="146"/>
        <end position="314"/>
    </location>
</feature>
<dbReference type="GO" id="GO:0005634">
    <property type="term" value="C:nucleus"/>
    <property type="evidence" value="ECO:0007669"/>
    <property type="project" value="TreeGrafter"/>
</dbReference>
<feature type="region of interest" description="Disordered" evidence="2">
    <location>
        <begin position="1"/>
        <end position="88"/>
    </location>
</feature>
<accession>A0A0D9WC41</accession>
<dbReference type="Pfam" id="PF07985">
    <property type="entry name" value="SRR1"/>
    <property type="match status" value="1"/>
</dbReference>
<evidence type="ECO:0000313" key="4">
    <source>
        <dbReference type="EnsemblPlants" id="LPERR05G01190.1"/>
    </source>
</evidence>
<evidence type="ECO:0000313" key="5">
    <source>
        <dbReference type="Proteomes" id="UP000032180"/>
    </source>
</evidence>
<name>A0A0D9WC41_9ORYZ</name>
<dbReference type="InterPro" id="IPR012942">
    <property type="entry name" value="SRR1-like"/>
</dbReference>
<organism evidence="4 5">
    <name type="scientific">Leersia perrieri</name>
    <dbReference type="NCBI Taxonomy" id="77586"/>
    <lineage>
        <taxon>Eukaryota</taxon>
        <taxon>Viridiplantae</taxon>
        <taxon>Streptophyta</taxon>
        <taxon>Embryophyta</taxon>
        <taxon>Tracheophyta</taxon>
        <taxon>Spermatophyta</taxon>
        <taxon>Magnoliopsida</taxon>
        <taxon>Liliopsida</taxon>
        <taxon>Poales</taxon>
        <taxon>Poaceae</taxon>
        <taxon>BOP clade</taxon>
        <taxon>Oryzoideae</taxon>
        <taxon>Oryzeae</taxon>
        <taxon>Oryzinae</taxon>
        <taxon>Leersia</taxon>
    </lineage>
</organism>
<reference evidence="4" key="3">
    <citation type="submission" date="2015-04" db="UniProtKB">
        <authorList>
            <consortium name="EnsemblPlants"/>
        </authorList>
    </citation>
    <scope>IDENTIFICATION</scope>
</reference>
<reference evidence="5" key="2">
    <citation type="submission" date="2013-12" db="EMBL/GenBank/DDBJ databases">
        <authorList>
            <person name="Yu Y."/>
            <person name="Lee S."/>
            <person name="de Baynast K."/>
            <person name="Wissotski M."/>
            <person name="Liu L."/>
            <person name="Talag J."/>
            <person name="Goicoechea J."/>
            <person name="Angelova A."/>
            <person name="Jetty R."/>
            <person name="Kudrna D."/>
            <person name="Golser W."/>
            <person name="Rivera L."/>
            <person name="Zhang J."/>
            <person name="Wing R."/>
        </authorList>
    </citation>
    <scope>NUCLEOTIDE SEQUENCE</scope>
</reference>
<dbReference type="PANTHER" id="PTHR28626">
    <property type="entry name" value="SRR1-LIKE PROTEIN"/>
    <property type="match status" value="1"/>
</dbReference>
<feature type="compositionally biased region" description="Acidic residues" evidence="2">
    <location>
        <begin position="30"/>
        <end position="39"/>
    </location>
</feature>
<feature type="compositionally biased region" description="Basic residues" evidence="2">
    <location>
        <begin position="1"/>
        <end position="12"/>
    </location>
</feature>
<dbReference type="EnsemblPlants" id="LPERR05G01190.1">
    <property type="protein sequence ID" value="LPERR05G01190.1"/>
    <property type="gene ID" value="LPERR05G01190"/>
</dbReference>
<dbReference type="HOGENOM" id="CLU_062516_1_1_1"/>
<protein>
    <recommendedName>
        <fullName evidence="3">SRR1-like domain-containing protein</fullName>
    </recommendedName>
</protein>
<evidence type="ECO:0000256" key="2">
    <source>
        <dbReference type="SAM" id="MobiDB-lite"/>
    </source>
</evidence>
<dbReference type="eggNOG" id="KOG3131">
    <property type="taxonomic scope" value="Eukaryota"/>
</dbReference>